<dbReference type="Pfam" id="PF02687">
    <property type="entry name" value="FtsX"/>
    <property type="match status" value="1"/>
</dbReference>
<evidence type="ECO:0000256" key="3">
    <source>
        <dbReference type="ARBA" id="ARBA00022475"/>
    </source>
</evidence>
<feature type="domain" description="MacB-like periplasmic core" evidence="9">
    <location>
        <begin position="31"/>
        <end position="225"/>
    </location>
</feature>
<comment type="subcellular location">
    <subcellularLocation>
        <location evidence="1">Cell membrane</location>
        <topology evidence="1">Multi-pass membrane protein</topology>
    </subcellularLocation>
</comment>
<evidence type="ECO:0000313" key="11">
    <source>
        <dbReference type="Proteomes" id="UP000671995"/>
    </source>
</evidence>
<accession>A0A975F030</accession>
<dbReference type="PANTHER" id="PTHR30489">
    <property type="entry name" value="LIPOPROTEIN-RELEASING SYSTEM TRANSMEMBRANE PROTEIN LOLE"/>
    <property type="match status" value="1"/>
</dbReference>
<dbReference type="Pfam" id="PF12704">
    <property type="entry name" value="MacB_PCD"/>
    <property type="match status" value="1"/>
</dbReference>
<evidence type="ECO:0000256" key="2">
    <source>
        <dbReference type="ARBA" id="ARBA00005236"/>
    </source>
</evidence>
<dbReference type="InterPro" id="IPR025857">
    <property type="entry name" value="MacB_PCD"/>
</dbReference>
<proteinExistence type="inferred from homology"/>
<gene>
    <name evidence="10" type="ORF">HRI96_07405</name>
</gene>
<evidence type="ECO:0000256" key="1">
    <source>
        <dbReference type="ARBA" id="ARBA00004651"/>
    </source>
</evidence>
<evidence type="ECO:0000256" key="6">
    <source>
        <dbReference type="ARBA" id="ARBA00023136"/>
    </source>
</evidence>
<dbReference type="EMBL" id="CP054257">
    <property type="protein sequence ID" value="QTQ12034.1"/>
    <property type="molecule type" value="Genomic_DNA"/>
</dbReference>
<keyword evidence="4 7" id="KW-0812">Transmembrane</keyword>
<dbReference type="InterPro" id="IPR051447">
    <property type="entry name" value="Lipoprotein-release_system"/>
</dbReference>
<dbReference type="InterPro" id="IPR003838">
    <property type="entry name" value="ABC3_permease_C"/>
</dbReference>
<feature type="transmembrane region" description="Helical" evidence="7">
    <location>
        <begin position="31"/>
        <end position="53"/>
    </location>
</feature>
<sequence length="442" mass="49385">MKLNKFLWVYFVSRRFANVDMSGRSALASRLASLGICFGVMTLIAVLSVMNGFQMSFIDAIMEVSSYHVRIENVRSDLTEEFENYCGNFLKSSKHKSGFRVKTLIPFYESQSFIVGNASGGAAALIRALPENIFELDEGFEREVNVIRGEFDLSSSGDKDLIVLGSSLASKLGVRIGNTVNLLALSGGNDVEMLSSKRIFTVAGIFHTGYAGINSGYAFIGLNAGEKYFGSQPKKIYGIKLFDQFQSESFINEIKNRFPQVNAESWKSYNRSFFGALRVEKNMLMLFVFLIFVVVCINIFNSMKRMVYERRNEISILSALGGKNRMIQAVFIFRGFLTGVTGAFCGLSLGLLLSVQTGRIFKILSFFTYGIQYFFTMLFSPENAAYLHENPMYLVYAGLPARIFMHEVLIITVFGIFSSLAASWLASMGILKLKAAEVLRDE</sequence>
<evidence type="ECO:0000259" key="8">
    <source>
        <dbReference type="Pfam" id="PF02687"/>
    </source>
</evidence>
<keyword evidence="6 7" id="KW-0472">Membrane</keyword>
<dbReference type="Proteomes" id="UP000671995">
    <property type="component" value="Chromosome"/>
</dbReference>
<feature type="domain" description="ABC3 transporter permease C-terminal" evidence="8">
    <location>
        <begin position="285"/>
        <end position="433"/>
    </location>
</feature>
<feature type="transmembrane region" description="Helical" evidence="7">
    <location>
        <begin position="331"/>
        <end position="353"/>
    </location>
</feature>
<dbReference type="GO" id="GO:0044874">
    <property type="term" value="P:lipoprotein localization to outer membrane"/>
    <property type="evidence" value="ECO:0007669"/>
    <property type="project" value="TreeGrafter"/>
</dbReference>
<comment type="similarity">
    <text evidence="2">Belongs to the ABC-4 integral membrane protein family. LolC/E subfamily.</text>
</comment>
<name>A0A975F030_9SPIR</name>
<feature type="transmembrane region" description="Helical" evidence="7">
    <location>
        <begin position="283"/>
        <end position="300"/>
    </location>
</feature>
<protein>
    <submittedName>
        <fullName evidence="10">ABC transporter permease</fullName>
    </submittedName>
</protein>
<evidence type="ECO:0000256" key="4">
    <source>
        <dbReference type="ARBA" id="ARBA00022692"/>
    </source>
</evidence>
<feature type="transmembrane region" description="Helical" evidence="7">
    <location>
        <begin position="399"/>
        <end position="425"/>
    </location>
</feature>
<dbReference type="RefSeq" id="WP_210116748.1">
    <property type="nucleotide sequence ID" value="NZ_CP054257.1"/>
</dbReference>
<keyword evidence="3" id="KW-1003">Cell membrane</keyword>
<evidence type="ECO:0000313" key="10">
    <source>
        <dbReference type="EMBL" id="QTQ12034.1"/>
    </source>
</evidence>
<evidence type="ECO:0000259" key="9">
    <source>
        <dbReference type="Pfam" id="PF12704"/>
    </source>
</evidence>
<evidence type="ECO:0000256" key="5">
    <source>
        <dbReference type="ARBA" id="ARBA00022989"/>
    </source>
</evidence>
<evidence type="ECO:0000256" key="7">
    <source>
        <dbReference type="SAM" id="Phobius"/>
    </source>
</evidence>
<dbReference type="GO" id="GO:0098797">
    <property type="term" value="C:plasma membrane protein complex"/>
    <property type="evidence" value="ECO:0007669"/>
    <property type="project" value="TreeGrafter"/>
</dbReference>
<keyword evidence="5 7" id="KW-1133">Transmembrane helix</keyword>
<feature type="transmembrane region" description="Helical" evidence="7">
    <location>
        <begin position="360"/>
        <end position="379"/>
    </location>
</feature>
<reference evidence="10" key="2">
    <citation type="journal article" date="2021" name="Microbiol. Resour. Announc.">
        <title>Complete Genome Sequences of Three Human Oral Treponema parvum Isolates.</title>
        <authorList>
            <person name="Zeng H."/>
            <person name="Watt R.M."/>
        </authorList>
    </citation>
    <scope>NUCLEOTIDE SEQUENCE</scope>
    <source>
        <strain evidence="10">ATCC 700773</strain>
    </source>
</reference>
<dbReference type="PANTHER" id="PTHR30489:SF0">
    <property type="entry name" value="LIPOPROTEIN-RELEASING SYSTEM TRANSMEMBRANE PROTEIN LOLE"/>
    <property type="match status" value="1"/>
</dbReference>
<dbReference type="AlphaFoldDB" id="A0A975F030"/>
<reference evidence="10" key="1">
    <citation type="submission" date="2020-05" db="EMBL/GenBank/DDBJ databases">
        <authorList>
            <person name="Zeng H."/>
            <person name="Chan Y.K."/>
            <person name="Watt R.M."/>
        </authorList>
    </citation>
    <scope>NUCLEOTIDE SEQUENCE</scope>
    <source>
        <strain evidence="10">ATCC 700773</strain>
    </source>
</reference>
<organism evidence="10 11">
    <name type="scientific">Treponema parvum</name>
    <dbReference type="NCBI Taxonomy" id="138851"/>
    <lineage>
        <taxon>Bacteria</taxon>
        <taxon>Pseudomonadati</taxon>
        <taxon>Spirochaetota</taxon>
        <taxon>Spirochaetia</taxon>
        <taxon>Spirochaetales</taxon>
        <taxon>Treponemataceae</taxon>
        <taxon>Treponema</taxon>
    </lineage>
</organism>